<proteinExistence type="predicted"/>
<name>A0A564YP33_HYMDI</name>
<evidence type="ECO:0000313" key="1">
    <source>
        <dbReference type="EMBL" id="VUZ49031.1"/>
    </source>
</evidence>
<sequence length="85" mass="10341">MSTDYLQYYPTLRRNSRYYPSPLVQYRREHNSFRYQPHYHVLYEPKVMRVDGQSLFLYSPSMIYKHPLRYIPLISSTASSAMRNL</sequence>
<dbReference type="Proteomes" id="UP000321570">
    <property type="component" value="Unassembled WGS sequence"/>
</dbReference>
<reference evidence="1 2" key="1">
    <citation type="submission" date="2019-07" db="EMBL/GenBank/DDBJ databases">
        <authorList>
            <person name="Jastrzebski P J."/>
            <person name="Paukszto L."/>
            <person name="Jastrzebski P J."/>
        </authorList>
    </citation>
    <scope>NUCLEOTIDE SEQUENCE [LARGE SCALE GENOMIC DNA]</scope>
    <source>
        <strain evidence="1 2">WMS-il1</strain>
    </source>
</reference>
<evidence type="ECO:0000313" key="2">
    <source>
        <dbReference type="Proteomes" id="UP000321570"/>
    </source>
</evidence>
<keyword evidence="2" id="KW-1185">Reference proteome</keyword>
<gene>
    <name evidence="1" type="ORF">WMSIL1_LOCUS8355</name>
</gene>
<organism evidence="1 2">
    <name type="scientific">Hymenolepis diminuta</name>
    <name type="common">Rat tapeworm</name>
    <dbReference type="NCBI Taxonomy" id="6216"/>
    <lineage>
        <taxon>Eukaryota</taxon>
        <taxon>Metazoa</taxon>
        <taxon>Spiralia</taxon>
        <taxon>Lophotrochozoa</taxon>
        <taxon>Platyhelminthes</taxon>
        <taxon>Cestoda</taxon>
        <taxon>Eucestoda</taxon>
        <taxon>Cyclophyllidea</taxon>
        <taxon>Hymenolepididae</taxon>
        <taxon>Hymenolepis</taxon>
    </lineage>
</organism>
<accession>A0A564YP33</accession>
<dbReference type="AlphaFoldDB" id="A0A564YP33"/>
<dbReference type="EMBL" id="CABIJS010000322">
    <property type="protein sequence ID" value="VUZ49031.1"/>
    <property type="molecule type" value="Genomic_DNA"/>
</dbReference>
<protein>
    <submittedName>
        <fullName evidence="1">Uncharacterized protein</fullName>
    </submittedName>
</protein>